<protein>
    <submittedName>
        <fullName evidence="2">Zinc-ribbon domain-containing protein</fullName>
    </submittedName>
</protein>
<dbReference type="InterPro" id="IPR006597">
    <property type="entry name" value="Sel1-like"/>
</dbReference>
<dbReference type="AlphaFoldDB" id="A0A927WJI2"/>
<sequence>MKFCPNCGAKVAIDNAKFCMECGTSFKDFVNKANEPIVEEPQDDFFAEAVENNTLENDSGFFSDMGEAVKKEDNANNALIEDATRYFLQGDVRRAETVLSDIKSKDTRVRHMLATIYQTGGDGFEADDNKAIDITSPNDDDKDIKGILCVNFFNHYCRSDSAKKDPMYNDIIRLLNNELPKAERDCKGPFDEYELGFFYVDNNQYRNIEKGKMYLERASSHDMWPAQFILGTAYENGLFGKIDYNKAYRYYEKSAKKGMAIAAQSLGTMLYWGNGCNENHKEAKKWYLIGAKQNDPLCVHQVGVICEEEGNYSEAIKWLEKAVSLPDNPYLENACAELGTLLINGNDDPVIPTNHIRGFQLIQKALSINPKNGQALLGLAMAYACEDIPEMANVEPEQRLEMFKRYCNEAMKYSEGAIREEARSALAHLEKMERESANQQNSEGCFITTAVCDRFGKDDDCYELTMFRDFRDNWLAFQDDGKSLIKEYYIVAPKIVSAINQLPNARTIYREIWDTYLEKCLSYIEQAKWLDCKEKYVEMVQNLRKKYTDN</sequence>
<accession>A0A927WJI2</accession>
<dbReference type="NCBIfam" id="NF041770">
    <property type="entry name" value="CFI_box_CTERM"/>
    <property type="match status" value="1"/>
</dbReference>
<dbReference type="Proteomes" id="UP000772151">
    <property type="component" value="Unassembled WGS sequence"/>
</dbReference>
<dbReference type="InterPro" id="IPR049886">
    <property type="entry name" value="CFI_box_CTERM_dom"/>
</dbReference>
<organism evidence="2 3">
    <name type="scientific">Selenomonas ruminantium</name>
    <dbReference type="NCBI Taxonomy" id="971"/>
    <lineage>
        <taxon>Bacteria</taxon>
        <taxon>Bacillati</taxon>
        <taxon>Bacillota</taxon>
        <taxon>Negativicutes</taxon>
        <taxon>Selenomonadales</taxon>
        <taxon>Selenomonadaceae</taxon>
        <taxon>Selenomonas</taxon>
    </lineage>
</organism>
<reference evidence="2" key="1">
    <citation type="submission" date="2019-04" db="EMBL/GenBank/DDBJ databases">
        <title>Evolution of Biomass-Degrading Anaerobic Consortia Revealed by Metagenomics.</title>
        <authorList>
            <person name="Peng X."/>
        </authorList>
    </citation>
    <scope>NUCLEOTIDE SEQUENCE</scope>
    <source>
        <strain evidence="2">SIG242</strain>
    </source>
</reference>
<proteinExistence type="predicted"/>
<gene>
    <name evidence="2" type="ORF">E7203_10745</name>
</gene>
<dbReference type="Gene3D" id="1.25.40.10">
    <property type="entry name" value="Tetratricopeptide repeat domain"/>
    <property type="match status" value="1"/>
</dbReference>
<name>A0A927WJI2_SELRU</name>
<dbReference type="InterPro" id="IPR011990">
    <property type="entry name" value="TPR-like_helical_dom_sf"/>
</dbReference>
<dbReference type="PANTHER" id="PTHR46430:SF2">
    <property type="entry name" value="CHITIN SYNTHASE REGULATORY FACTOR 4"/>
    <property type="match status" value="1"/>
</dbReference>
<dbReference type="RefSeq" id="WP_303670044.1">
    <property type="nucleotide sequence ID" value="NZ_SVCA01000010.1"/>
</dbReference>
<dbReference type="InterPro" id="IPR051726">
    <property type="entry name" value="Chitin_Synth_Reg"/>
</dbReference>
<dbReference type="Pfam" id="PF08238">
    <property type="entry name" value="Sel1"/>
    <property type="match status" value="6"/>
</dbReference>
<dbReference type="SUPFAM" id="SSF81901">
    <property type="entry name" value="HCP-like"/>
    <property type="match status" value="1"/>
</dbReference>
<comment type="caution">
    <text evidence="2">The sequence shown here is derived from an EMBL/GenBank/DDBJ whole genome shotgun (WGS) entry which is preliminary data.</text>
</comment>
<dbReference type="SMART" id="SM00671">
    <property type="entry name" value="SEL1"/>
    <property type="match status" value="5"/>
</dbReference>
<dbReference type="EMBL" id="SVCA01000010">
    <property type="protein sequence ID" value="MBE6085911.1"/>
    <property type="molecule type" value="Genomic_DNA"/>
</dbReference>
<evidence type="ECO:0000313" key="2">
    <source>
        <dbReference type="EMBL" id="MBE6085911.1"/>
    </source>
</evidence>
<dbReference type="PANTHER" id="PTHR46430">
    <property type="entry name" value="PROTEIN SKT5-RELATED"/>
    <property type="match status" value="1"/>
</dbReference>
<evidence type="ECO:0000313" key="3">
    <source>
        <dbReference type="Proteomes" id="UP000772151"/>
    </source>
</evidence>
<keyword evidence="1" id="KW-0677">Repeat</keyword>
<evidence type="ECO:0000256" key="1">
    <source>
        <dbReference type="ARBA" id="ARBA00022737"/>
    </source>
</evidence>